<name>A0A0B2V3G7_TOXCA</name>
<dbReference type="Proteomes" id="UP000031036">
    <property type="component" value="Unassembled WGS sequence"/>
</dbReference>
<dbReference type="EMBL" id="JPKZ01002673">
    <property type="protein sequence ID" value="KHN75555.1"/>
    <property type="molecule type" value="Genomic_DNA"/>
</dbReference>
<gene>
    <name evidence="1" type="ORF">Tcan_11705</name>
</gene>
<evidence type="ECO:0000313" key="1">
    <source>
        <dbReference type="EMBL" id="KHN75555.1"/>
    </source>
</evidence>
<comment type="caution">
    <text evidence="1">The sequence shown here is derived from an EMBL/GenBank/DDBJ whole genome shotgun (WGS) entry which is preliminary data.</text>
</comment>
<accession>A0A0B2V3G7</accession>
<organism evidence="1 2">
    <name type="scientific">Toxocara canis</name>
    <name type="common">Canine roundworm</name>
    <dbReference type="NCBI Taxonomy" id="6265"/>
    <lineage>
        <taxon>Eukaryota</taxon>
        <taxon>Metazoa</taxon>
        <taxon>Ecdysozoa</taxon>
        <taxon>Nematoda</taxon>
        <taxon>Chromadorea</taxon>
        <taxon>Rhabditida</taxon>
        <taxon>Spirurina</taxon>
        <taxon>Ascaridomorpha</taxon>
        <taxon>Ascaridoidea</taxon>
        <taxon>Toxocaridae</taxon>
        <taxon>Toxocara</taxon>
    </lineage>
</organism>
<proteinExistence type="predicted"/>
<keyword evidence="2" id="KW-1185">Reference proteome</keyword>
<dbReference type="AlphaFoldDB" id="A0A0B2V3G7"/>
<sequence length="63" mass="6913">MAAEAMHSNENLDLIGALEHGVISIHRHGCCDAVSGKTLPLKVLGLLRGSKDITYARYQQFFD</sequence>
<reference evidence="1 2" key="1">
    <citation type="submission" date="2014-11" db="EMBL/GenBank/DDBJ databases">
        <title>Genetic blueprint of the zoonotic pathogen Toxocara canis.</title>
        <authorList>
            <person name="Zhu X.-Q."/>
            <person name="Korhonen P.K."/>
            <person name="Cai H."/>
            <person name="Young N.D."/>
            <person name="Nejsum P."/>
            <person name="von Samson-Himmelstjerna G."/>
            <person name="Boag P.R."/>
            <person name="Tan P."/>
            <person name="Li Q."/>
            <person name="Min J."/>
            <person name="Yang Y."/>
            <person name="Wang X."/>
            <person name="Fang X."/>
            <person name="Hall R.S."/>
            <person name="Hofmann A."/>
            <person name="Sternberg P.W."/>
            <person name="Jex A.R."/>
            <person name="Gasser R.B."/>
        </authorList>
    </citation>
    <scope>NUCLEOTIDE SEQUENCE [LARGE SCALE GENOMIC DNA]</scope>
    <source>
        <strain evidence="1">PN_DK_2014</strain>
    </source>
</reference>
<protein>
    <submittedName>
        <fullName evidence="1">Uncharacterized protein</fullName>
    </submittedName>
</protein>
<evidence type="ECO:0000313" key="2">
    <source>
        <dbReference type="Proteomes" id="UP000031036"/>
    </source>
</evidence>